<reference evidence="1 2" key="1">
    <citation type="submission" date="2015-01" db="EMBL/GenBank/DDBJ databases">
        <title>Evolution of Trichinella species and genotypes.</title>
        <authorList>
            <person name="Korhonen P.K."/>
            <person name="Edoardo P."/>
            <person name="Giuseppe L.R."/>
            <person name="Gasser R.B."/>
        </authorList>
    </citation>
    <scope>NUCLEOTIDE SEQUENCE [LARGE SCALE GENOMIC DNA]</scope>
    <source>
        <strain evidence="1">ISS1029</strain>
    </source>
</reference>
<proteinExistence type="predicted"/>
<comment type="caution">
    <text evidence="1">The sequence shown here is derived from an EMBL/GenBank/DDBJ whole genome shotgun (WGS) entry which is preliminary data.</text>
</comment>
<sequence length="101" mass="11724">MPSIKIVLFGEVELSNIAATNIHILILIRNSYKIAYVIFNIHVHFRFIILHALNMRLQMMRIDPKLLFDTLIKLSYCSNFCTCNSGSFNFMIIDIDDIIES</sequence>
<evidence type="ECO:0000313" key="1">
    <source>
        <dbReference type="EMBL" id="KRZ07374.1"/>
    </source>
</evidence>
<dbReference type="AlphaFoldDB" id="A0A0V1H953"/>
<keyword evidence="2" id="KW-1185">Reference proteome</keyword>
<organism evidence="1 2">
    <name type="scientific">Trichinella zimbabwensis</name>
    <dbReference type="NCBI Taxonomy" id="268475"/>
    <lineage>
        <taxon>Eukaryota</taxon>
        <taxon>Metazoa</taxon>
        <taxon>Ecdysozoa</taxon>
        <taxon>Nematoda</taxon>
        <taxon>Enoplea</taxon>
        <taxon>Dorylaimia</taxon>
        <taxon>Trichinellida</taxon>
        <taxon>Trichinellidae</taxon>
        <taxon>Trichinella</taxon>
    </lineage>
</organism>
<evidence type="ECO:0000313" key="2">
    <source>
        <dbReference type="Proteomes" id="UP000055024"/>
    </source>
</evidence>
<dbReference type="Proteomes" id="UP000055024">
    <property type="component" value="Unassembled WGS sequence"/>
</dbReference>
<dbReference type="EMBL" id="JYDP01000103">
    <property type="protein sequence ID" value="KRZ07374.1"/>
    <property type="molecule type" value="Genomic_DNA"/>
</dbReference>
<gene>
    <name evidence="1" type="ORF">T11_5368</name>
</gene>
<protein>
    <submittedName>
        <fullName evidence="1">Uncharacterized protein</fullName>
    </submittedName>
</protein>
<accession>A0A0V1H953</accession>
<name>A0A0V1H953_9BILA</name>